<dbReference type="InterPro" id="IPR042271">
    <property type="entry name" value="Zinicin_2_N"/>
</dbReference>
<dbReference type="PANTHER" id="PTHR39420:SF1">
    <property type="entry name" value="HYDROLASE"/>
    <property type="match status" value="1"/>
</dbReference>
<dbReference type="Gene3D" id="1.20.150.30">
    <property type="entry name" value="Zincin-like metallopeptidase, N-terminal domain"/>
    <property type="match status" value="1"/>
</dbReference>
<comment type="caution">
    <text evidence="1">The sequence shown here is derived from an EMBL/GenBank/DDBJ whole genome shotgun (WGS) entry which is preliminary data.</text>
</comment>
<evidence type="ECO:0000313" key="2">
    <source>
        <dbReference type="Proteomes" id="UP001589862"/>
    </source>
</evidence>
<dbReference type="InterPro" id="IPR018766">
    <property type="entry name" value="Zinicin_2"/>
</dbReference>
<dbReference type="Pfam" id="PF10103">
    <property type="entry name" value="Zincin_2"/>
    <property type="match status" value="1"/>
</dbReference>
<keyword evidence="1" id="KW-0482">Metalloprotease</keyword>
<protein>
    <submittedName>
        <fullName evidence="1">Zinc-dependent metalloprotease</fullName>
    </submittedName>
</protein>
<evidence type="ECO:0000313" key="1">
    <source>
        <dbReference type="EMBL" id="MFC0582373.1"/>
    </source>
</evidence>
<name>A0ABV6PB73_9MICC</name>
<dbReference type="InterPro" id="IPR022454">
    <property type="entry name" value="CHP03883_F420-assoc"/>
</dbReference>
<organism evidence="1 2">
    <name type="scientific">Micrococcoides hystricis</name>
    <dbReference type="NCBI Taxonomy" id="1572761"/>
    <lineage>
        <taxon>Bacteria</taxon>
        <taxon>Bacillati</taxon>
        <taxon>Actinomycetota</taxon>
        <taxon>Actinomycetes</taxon>
        <taxon>Micrococcales</taxon>
        <taxon>Micrococcaceae</taxon>
        <taxon>Micrococcoides</taxon>
    </lineage>
</organism>
<dbReference type="NCBIfam" id="TIGR03624">
    <property type="entry name" value="putative hydrolase"/>
    <property type="match status" value="1"/>
</dbReference>
<dbReference type="Proteomes" id="UP001589862">
    <property type="component" value="Unassembled WGS sequence"/>
</dbReference>
<keyword evidence="1" id="KW-0645">Protease</keyword>
<sequence>MNSAQPSLINWSVAEKTAVTMVGAGPKLDRAAIADEVALIRQAAEDSVGHVQNITGLDVHDRLEDSPTLVSDRATWIKANIEGFKNLLTPVLTEVVARKPDSFTETNLAIGGAGSGVEMGMILAFLGDKVLGQFEPFCALGEGPTGGRLVLVAPNIVKVREELNVDAHDFAMWVCLHEQTHRVQFAAAPWLRGHMATLIRGLSSSLFASAGDMGTRLKDALLGTKQELESGTSSTEVEDLPGKGIRKVLNEDEARMFSELTAIMSLMEGHANVVMDAVDSSIVSSVKTIRRRFTKRSENLNAVEKFLRKLIGMDTKMRQYQDGQKFVQAVVDEVGMDKFNMVWGSPQNMPTETEIHNPSQWIARVVNP</sequence>
<gene>
    <name evidence="1" type="ORF">ACFFFR_08275</name>
</gene>
<dbReference type="EMBL" id="JBHLUB010000030">
    <property type="protein sequence ID" value="MFC0582373.1"/>
    <property type="molecule type" value="Genomic_DNA"/>
</dbReference>
<keyword evidence="2" id="KW-1185">Reference proteome</keyword>
<dbReference type="PANTHER" id="PTHR39420">
    <property type="match status" value="1"/>
</dbReference>
<accession>A0ABV6PB73</accession>
<reference evidence="1 2" key="1">
    <citation type="submission" date="2024-09" db="EMBL/GenBank/DDBJ databases">
        <authorList>
            <person name="Sun Q."/>
            <person name="Mori K."/>
        </authorList>
    </citation>
    <scope>NUCLEOTIDE SEQUENCE [LARGE SCALE GENOMIC DNA]</scope>
    <source>
        <strain evidence="1 2">NCAIM B.02604</strain>
    </source>
</reference>
<dbReference type="GO" id="GO:0008237">
    <property type="term" value="F:metallopeptidase activity"/>
    <property type="evidence" value="ECO:0007669"/>
    <property type="project" value="UniProtKB-KW"/>
</dbReference>
<proteinExistence type="predicted"/>
<dbReference type="SUPFAM" id="SSF55486">
    <property type="entry name" value="Metalloproteases ('zincins'), catalytic domain"/>
    <property type="match status" value="1"/>
</dbReference>
<dbReference type="NCBIfam" id="TIGR03883">
    <property type="entry name" value="DUF2342_F420"/>
    <property type="match status" value="1"/>
</dbReference>
<keyword evidence="1" id="KW-0378">Hydrolase</keyword>
<dbReference type="RefSeq" id="WP_377459483.1">
    <property type="nucleotide sequence ID" value="NZ_JBHLUB010000030.1"/>
</dbReference>